<protein>
    <recommendedName>
        <fullName evidence="2">S1 motif domain-containing protein</fullName>
    </recommendedName>
</protein>
<feature type="compositionally biased region" description="Polar residues" evidence="1">
    <location>
        <begin position="102"/>
        <end position="122"/>
    </location>
</feature>
<reference evidence="3" key="2">
    <citation type="submission" date="2023-04" db="EMBL/GenBank/DDBJ databases">
        <authorList>
            <person name="Bruccoleri R.E."/>
            <person name="Oakeley E.J."/>
            <person name="Faust A.-M."/>
            <person name="Dessus-Babus S."/>
            <person name="Altorfer M."/>
            <person name="Burckhardt D."/>
            <person name="Oertli M."/>
            <person name="Naumann U."/>
            <person name="Petersen F."/>
            <person name="Wong J."/>
        </authorList>
    </citation>
    <scope>NUCLEOTIDE SEQUENCE</scope>
    <source>
        <strain evidence="3">GSM-AAB239-AS_SAM_17_03QT</strain>
        <tissue evidence="3">Leaf</tissue>
    </source>
</reference>
<reference evidence="3" key="1">
    <citation type="journal article" date="2023" name="GigaByte">
        <title>Genome assembly of the bearded iris, Iris pallida Lam.</title>
        <authorList>
            <person name="Bruccoleri R.E."/>
            <person name="Oakeley E.J."/>
            <person name="Faust A.M.E."/>
            <person name="Altorfer M."/>
            <person name="Dessus-Babus S."/>
            <person name="Burckhardt D."/>
            <person name="Oertli M."/>
            <person name="Naumann U."/>
            <person name="Petersen F."/>
            <person name="Wong J."/>
        </authorList>
    </citation>
    <scope>NUCLEOTIDE SEQUENCE</scope>
    <source>
        <strain evidence="3">GSM-AAB239-AS_SAM_17_03QT</strain>
    </source>
</reference>
<organism evidence="3 4">
    <name type="scientific">Iris pallida</name>
    <name type="common">Sweet iris</name>
    <dbReference type="NCBI Taxonomy" id="29817"/>
    <lineage>
        <taxon>Eukaryota</taxon>
        <taxon>Viridiplantae</taxon>
        <taxon>Streptophyta</taxon>
        <taxon>Embryophyta</taxon>
        <taxon>Tracheophyta</taxon>
        <taxon>Spermatophyta</taxon>
        <taxon>Magnoliopsida</taxon>
        <taxon>Liliopsida</taxon>
        <taxon>Asparagales</taxon>
        <taxon>Iridaceae</taxon>
        <taxon>Iridoideae</taxon>
        <taxon>Irideae</taxon>
        <taxon>Iris</taxon>
    </lineage>
</organism>
<dbReference type="Pfam" id="PF00575">
    <property type="entry name" value="S1"/>
    <property type="match status" value="1"/>
</dbReference>
<feature type="region of interest" description="Disordered" evidence="1">
    <location>
        <begin position="164"/>
        <end position="190"/>
    </location>
</feature>
<dbReference type="InterPro" id="IPR012340">
    <property type="entry name" value="NA-bd_OB-fold"/>
</dbReference>
<name>A0AAX6G9X5_IRIPA</name>
<dbReference type="Gene3D" id="2.40.50.140">
    <property type="entry name" value="Nucleic acid-binding proteins"/>
    <property type="match status" value="1"/>
</dbReference>
<dbReference type="Proteomes" id="UP001140949">
    <property type="component" value="Unassembled WGS sequence"/>
</dbReference>
<dbReference type="PANTHER" id="PTHR47600">
    <property type="entry name" value="NUCLEIC ACID-BINDING, OB-FOLD-LIKE PROTEIN"/>
    <property type="match status" value="1"/>
</dbReference>
<dbReference type="SMART" id="SM00316">
    <property type="entry name" value="S1"/>
    <property type="match status" value="1"/>
</dbReference>
<feature type="domain" description="S1 motif" evidence="2">
    <location>
        <begin position="488"/>
        <end position="556"/>
    </location>
</feature>
<gene>
    <name evidence="3" type="ORF">M6B38_378185</name>
</gene>
<dbReference type="PROSITE" id="PS50126">
    <property type="entry name" value="S1"/>
    <property type="match status" value="1"/>
</dbReference>
<sequence>MQILQNSRGLIAFIYLYSYIMARKANPDASYLEVEKSFMKNKGKLDDTMFNIPEDVNVEVRRPSNLANPRLNVSRPVMNTAARPVRPIQRPPAVDKPPNRLPENSGNKSGASNISLRKPSTFQEDDNETDKYSTFKIKPNLVLKMRKDSSEILNDVTLLKKPEVIQKPSSPEQEDVSAAKPLNPSELLHNKPSMASAVEKSDGIQQNGLAEELSDNIGVSIAKASGLDVGTGIGLRPPEKSAVEPHAVDSFTTGGKLVSKSINLPMEKPLLGKPQRMDSSVKDSRATGEVTGLNEESHKYIVDVGQVVSTNQAEREDSDWKLAEHLLHAGERAEVDLISCSGRGFVVSFGSLIGFLPYRNLGTKWKFLAFESWLRKKGLDPSLYRQNLSIIGSYDVRNKNLEMVPNTGQEVVKKDEEMLPSNMKFEDLLESYEKEKIKFLSSFVGQRTKTSVVLADRNSRRLIFSGRPKEKEELVEKKRSLMAKLSVGDVVKCRVKKITYFGIFVEIEGVPALIHQSEVSWDATLDPSSYFKIGQIVVAKVYQLDYALERITLSLKEITPDPLMEALESVVGDHTSLGGSLEAAQSDVEWDDVESLIQELQQVDGVQSVSKGRFFTSPGLAPTFQVYMGSTLNNKYKLLARYGNKVQEVVVQASLDKEVMKAAVLACTNRVK</sequence>
<evidence type="ECO:0000259" key="2">
    <source>
        <dbReference type="PROSITE" id="PS50126"/>
    </source>
</evidence>
<evidence type="ECO:0000256" key="1">
    <source>
        <dbReference type="SAM" id="MobiDB-lite"/>
    </source>
</evidence>
<evidence type="ECO:0000313" key="4">
    <source>
        <dbReference type="Proteomes" id="UP001140949"/>
    </source>
</evidence>
<dbReference type="GO" id="GO:0003676">
    <property type="term" value="F:nucleic acid binding"/>
    <property type="evidence" value="ECO:0007669"/>
    <property type="project" value="InterPro"/>
</dbReference>
<dbReference type="AlphaFoldDB" id="A0AAX6G9X5"/>
<dbReference type="InterPro" id="IPR003029">
    <property type="entry name" value="S1_domain"/>
</dbReference>
<dbReference type="PANTHER" id="PTHR47600:SF1">
    <property type="entry name" value="NUCLEIC ACID-BINDING, OB-FOLD-LIKE PROTEIN"/>
    <property type="match status" value="1"/>
</dbReference>
<comment type="caution">
    <text evidence="3">The sequence shown here is derived from an EMBL/GenBank/DDBJ whole genome shotgun (WGS) entry which is preliminary data.</text>
</comment>
<keyword evidence="4" id="KW-1185">Reference proteome</keyword>
<dbReference type="EMBL" id="JANAVB010021796">
    <property type="protein sequence ID" value="KAJ6825028.1"/>
    <property type="molecule type" value="Genomic_DNA"/>
</dbReference>
<proteinExistence type="predicted"/>
<accession>A0AAX6G9X5</accession>
<feature type="region of interest" description="Disordered" evidence="1">
    <location>
        <begin position="79"/>
        <end position="130"/>
    </location>
</feature>
<evidence type="ECO:0000313" key="3">
    <source>
        <dbReference type="EMBL" id="KAJ6825028.1"/>
    </source>
</evidence>
<dbReference type="SUPFAM" id="SSF50249">
    <property type="entry name" value="Nucleic acid-binding proteins"/>
    <property type="match status" value="1"/>
</dbReference>